<evidence type="ECO:0000256" key="3">
    <source>
        <dbReference type="ARBA" id="ARBA00018306"/>
    </source>
</evidence>
<evidence type="ECO:0000256" key="6">
    <source>
        <dbReference type="ARBA" id="ARBA00022989"/>
    </source>
</evidence>
<evidence type="ECO:0000256" key="8">
    <source>
        <dbReference type="SAM" id="Phobius"/>
    </source>
</evidence>
<dbReference type="WBParaSite" id="Pan_g21846.t1">
    <property type="protein sequence ID" value="Pan_g21846.t1"/>
    <property type="gene ID" value="Pan_g21846"/>
</dbReference>
<protein>
    <recommendedName>
        <fullName evidence="3">Gamma-secretase subunit PEN-2</fullName>
    </recommendedName>
</protein>
<keyword evidence="6 8" id="KW-1133">Transmembrane helix</keyword>
<organism evidence="9 10">
    <name type="scientific">Panagrellus redivivus</name>
    <name type="common">Microworm</name>
    <dbReference type="NCBI Taxonomy" id="6233"/>
    <lineage>
        <taxon>Eukaryota</taxon>
        <taxon>Metazoa</taxon>
        <taxon>Ecdysozoa</taxon>
        <taxon>Nematoda</taxon>
        <taxon>Chromadorea</taxon>
        <taxon>Rhabditida</taxon>
        <taxon>Tylenchina</taxon>
        <taxon>Panagrolaimomorpha</taxon>
        <taxon>Panagrolaimoidea</taxon>
        <taxon>Panagrolaimidae</taxon>
        <taxon>Panagrellus</taxon>
    </lineage>
</organism>
<reference evidence="9" key="1">
    <citation type="journal article" date="2013" name="Genetics">
        <title>The draft genome and transcriptome of Panagrellus redivivus are shaped by the harsh demands of a free-living lifestyle.</title>
        <authorList>
            <person name="Srinivasan J."/>
            <person name="Dillman A.R."/>
            <person name="Macchietto M.G."/>
            <person name="Heikkinen L."/>
            <person name="Lakso M."/>
            <person name="Fracchia K.M."/>
            <person name="Antoshechkin I."/>
            <person name="Mortazavi A."/>
            <person name="Wong G."/>
            <person name="Sternberg P.W."/>
        </authorList>
    </citation>
    <scope>NUCLEOTIDE SEQUENCE [LARGE SCALE GENOMIC DNA]</scope>
    <source>
        <strain evidence="9">MT8872</strain>
    </source>
</reference>
<evidence type="ECO:0000313" key="9">
    <source>
        <dbReference type="Proteomes" id="UP000492821"/>
    </source>
</evidence>
<feature type="transmembrane region" description="Helical" evidence="8">
    <location>
        <begin position="59"/>
        <end position="81"/>
    </location>
</feature>
<dbReference type="GO" id="GO:0007219">
    <property type="term" value="P:Notch signaling pathway"/>
    <property type="evidence" value="ECO:0007669"/>
    <property type="project" value="UniProtKB-KW"/>
</dbReference>
<dbReference type="PANTHER" id="PTHR16318">
    <property type="entry name" value="GAMMA-SECRETASE SUBUNIT PEN-2"/>
    <property type="match status" value="1"/>
</dbReference>
<dbReference type="GO" id="GO:0007220">
    <property type="term" value="P:Notch receptor processing"/>
    <property type="evidence" value="ECO:0007669"/>
    <property type="project" value="TreeGrafter"/>
</dbReference>
<evidence type="ECO:0000256" key="5">
    <source>
        <dbReference type="ARBA" id="ARBA00022976"/>
    </source>
</evidence>
<dbReference type="AlphaFoldDB" id="A0A7E4VL14"/>
<evidence type="ECO:0000256" key="4">
    <source>
        <dbReference type="ARBA" id="ARBA00022692"/>
    </source>
</evidence>
<keyword evidence="5" id="KW-0914">Notch signaling pathway</keyword>
<evidence type="ECO:0000256" key="7">
    <source>
        <dbReference type="ARBA" id="ARBA00023136"/>
    </source>
</evidence>
<dbReference type="Proteomes" id="UP000492821">
    <property type="component" value="Unassembled WGS sequence"/>
</dbReference>
<sequence>MDITKVDNAEKVRLCKKYFYIGLFFLPFVWVTNFFWFFQPAYRWKSFPEQKILRKYTTLSIIGALLWGTLLLTWNILFQYFRTDYAQYTDYLSFVFPVGYL</sequence>
<proteinExistence type="inferred from homology"/>
<keyword evidence="4 8" id="KW-0812">Transmembrane</keyword>
<accession>A0A7E4VL14</accession>
<dbReference type="Pfam" id="PF10251">
    <property type="entry name" value="PEN-2"/>
    <property type="match status" value="1"/>
</dbReference>
<reference evidence="10" key="2">
    <citation type="submission" date="2020-10" db="UniProtKB">
        <authorList>
            <consortium name="WormBaseParasite"/>
        </authorList>
    </citation>
    <scope>IDENTIFICATION</scope>
</reference>
<keyword evidence="9" id="KW-1185">Reference proteome</keyword>
<keyword evidence="7 8" id="KW-0472">Membrane</keyword>
<dbReference type="GO" id="GO:0070765">
    <property type="term" value="C:gamma-secretase complex"/>
    <property type="evidence" value="ECO:0007669"/>
    <property type="project" value="TreeGrafter"/>
</dbReference>
<feature type="transmembrane region" description="Helical" evidence="8">
    <location>
        <begin position="18"/>
        <end position="38"/>
    </location>
</feature>
<name>A0A7E4VL14_PANRE</name>
<dbReference type="InterPro" id="IPR019379">
    <property type="entry name" value="Gamma_Secretase_Asp_P_PEN2"/>
</dbReference>
<evidence type="ECO:0000256" key="2">
    <source>
        <dbReference type="ARBA" id="ARBA00009607"/>
    </source>
</evidence>
<evidence type="ECO:0000256" key="1">
    <source>
        <dbReference type="ARBA" id="ARBA00004141"/>
    </source>
</evidence>
<comment type="subcellular location">
    <subcellularLocation>
        <location evidence="1">Membrane</location>
        <topology evidence="1">Multi-pass membrane protein</topology>
    </subcellularLocation>
</comment>
<evidence type="ECO:0000313" key="10">
    <source>
        <dbReference type="WBParaSite" id="Pan_g21846.t1"/>
    </source>
</evidence>
<dbReference type="PANTHER" id="PTHR16318:SF0">
    <property type="entry name" value="GAMMA-SECRETASE SUBUNIT PEN-2"/>
    <property type="match status" value="1"/>
</dbReference>
<comment type="similarity">
    <text evidence="2">Belongs to the PEN-2 family.</text>
</comment>